<dbReference type="PANTHER" id="PTHR11042">
    <property type="entry name" value="EUKARYOTIC TRANSLATION INITIATION FACTOR 2-ALPHA KINASE EIF2-ALPHA KINASE -RELATED"/>
    <property type="match status" value="1"/>
</dbReference>
<evidence type="ECO:0000313" key="21">
    <source>
        <dbReference type="Ensembl" id="ENSPANP00000016942.3"/>
    </source>
</evidence>
<dbReference type="EC" id="2.7.11.1" evidence="3"/>
<feature type="region of interest" description="Disordered" evidence="19">
    <location>
        <begin position="187"/>
        <end position="310"/>
    </location>
</feature>
<protein>
    <recommendedName>
        <fullName evidence="16">Serine/threonine-protein kinase 35</fullName>
        <ecNumber evidence="3">2.7.11.1</ecNumber>
    </recommendedName>
    <alternativeName>
        <fullName evidence="17">Serine/threonine-protein kinase 35 L1</fullName>
    </alternativeName>
</protein>
<feature type="compositionally biased region" description="Low complexity" evidence="19">
    <location>
        <begin position="187"/>
        <end position="199"/>
    </location>
</feature>
<dbReference type="GO" id="GO:0005524">
    <property type="term" value="F:ATP binding"/>
    <property type="evidence" value="ECO:0007669"/>
    <property type="project" value="UniProtKB-UniRule"/>
</dbReference>
<reference evidence="21" key="3">
    <citation type="submission" date="2025-09" db="UniProtKB">
        <authorList>
            <consortium name="Ensembl"/>
        </authorList>
    </citation>
    <scope>IDENTIFICATION</scope>
</reference>
<keyword evidence="10 18" id="KW-0067">ATP-binding</keyword>
<evidence type="ECO:0000256" key="18">
    <source>
        <dbReference type="PROSITE-ProRule" id="PRU10141"/>
    </source>
</evidence>
<dbReference type="PROSITE" id="PS50011">
    <property type="entry name" value="PROTEIN_KINASE_DOM"/>
    <property type="match status" value="1"/>
</dbReference>
<dbReference type="PANTHER" id="PTHR11042:SF59">
    <property type="entry name" value="SERINE_THREONINE-PROTEIN KINASE 35"/>
    <property type="match status" value="1"/>
</dbReference>
<dbReference type="InterPro" id="IPR017441">
    <property type="entry name" value="Protein_kinase_ATP_BS"/>
</dbReference>
<dbReference type="Proteomes" id="UP000028761">
    <property type="component" value="Chromosome 16"/>
</dbReference>
<dbReference type="STRING" id="9555.ENSPANP00000016942"/>
<feature type="compositionally biased region" description="Low complexity" evidence="19">
    <location>
        <begin position="300"/>
        <end position="310"/>
    </location>
</feature>
<evidence type="ECO:0000256" key="2">
    <source>
        <dbReference type="ARBA" id="ARBA00004604"/>
    </source>
</evidence>
<evidence type="ECO:0000256" key="3">
    <source>
        <dbReference type="ARBA" id="ARBA00012513"/>
    </source>
</evidence>
<dbReference type="InterPro" id="IPR008271">
    <property type="entry name" value="Ser/Thr_kinase_AS"/>
</dbReference>
<dbReference type="Ensembl" id="ENSPANT00000025935.3">
    <property type="protein sequence ID" value="ENSPANP00000016942.3"/>
    <property type="gene ID" value="ENSPANG00000004322.3"/>
</dbReference>
<accession>A0A096NV67</accession>
<evidence type="ECO:0000256" key="7">
    <source>
        <dbReference type="ARBA" id="ARBA00022679"/>
    </source>
</evidence>
<dbReference type="InterPro" id="IPR011009">
    <property type="entry name" value="Kinase-like_dom_sf"/>
</dbReference>
<dbReference type="PROSITE" id="PS00108">
    <property type="entry name" value="PROTEIN_KINASE_ST"/>
    <property type="match status" value="1"/>
</dbReference>
<dbReference type="InterPro" id="IPR000719">
    <property type="entry name" value="Prot_kinase_dom"/>
</dbReference>
<comment type="catalytic activity">
    <reaction evidence="13">
        <text>L-threonyl-[protein] + ATP = O-phospho-L-threonyl-[protein] + ADP + H(+)</text>
        <dbReference type="Rhea" id="RHEA:46608"/>
        <dbReference type="Rhea" id="RHEA-COMP:11060"/>
        <dbReference type="Rhea" id="RHEA-COMP:11605"/>
        <dbReference type="ChEBI" id="CHEBI:15378"/>
        <dbReference type="ChEBI" id="CHEBI:30013"/>
        <dbReference type="ChEBI" id="CHEBI:30616"/>
        <dbReference type="ChEBI" id="CHEBI:61977"/>
        <dbReference type="ChEBI" id="CHEBI:456216"/>
        <dbReference type="EC" id="2.7.11.1"/>
    </reaction>
</comment>
<comment type="catalytic activity">
    <reaction evidence="14">
        <text>L-seryl-[protein] + ATP = O-phospho-L-seryl-[protein] + ADP + H(+)</text>
        <dbReference type="Rhea" id="RHEA:17989"/>
        <dbReference type="Rhea" id="RHEA-COMP:9863"/>
        <dbReference type="Rhea" id="RHEA-COMP:11604"/>
        <dbReference type="ChEBI" id="CHEBI:15378"/>
        <dbReference type="ChEBI" id="CHEBI:29999"/>
        <dbReference type="ChEBI" id="CHEBI:30616"/>
        <dbReference type="ChEBI" id="CHEBI:83421"/>
        <dbReference type="ChEBI" id="CHEBI:456216"/>
        <dbReference type="EC" id="2.7.11.1"/>
    </reaction>
</comment>
<evidence type="ECO:0000256" key="9">
    <source>
        <dbReference type="ARBA" id="ARBA00022777"/>
    </source>
</evidence>
<dbReference type="Bgee" id="ENSPANG00000004322">
    <property type="expression patterns" value="Expressed in cornea and 51 other cell types or tissues"/>
</dbReference>
<feature type="domain" description="Protein kinase" evidence="20">
    <location>
        <begin position="336"/>
        <end position="664"/>
    </location>
</feature>
<dbReference type="GO" id="GO:0016604">
    <property type="term" value="C:nuclear body"/>
    <property type="evidence" value="ECO:0007669"/>
    <property type="project" value="Ensembl"/>
</dbReference>
<keyword evidence="4" id="KW-0963">Cytoplasm</keyword>
<evidence type="ECO:0000256" key="17">
    <source>
        <dbReference type="ARBA" id="ARBA00075749"/>
    </source>
</evidence>
<feature type="binding site" evidence="18">
    <location>
        <position position="366"/>
    </location>
    <ligand>
        <name>ATP</name>
        <dbReference type="ChEBI" id="CHEBI:30616"/>
    </ligand>
</feature>
<dbReference type="PROSITE" id="PS00107">
    <property type="entry name" value="PROTEIN_KINASE_ATP"/>
    <property type="match status" value="1"/>
</dbReference>
<keyword evidence="7" id="KW-0808">Transferase</keyword>
<organism evidence="21 22">
    <name type="scientific">Papio anubis</name>
    <name type="common">Olive baboon</name>
    <dbReference type="NCBI Taxonomy" id="9555"/>
    <lineage>
        <taxon>Eukaryota</taxon>
        <taxon>Metazoa</taxon>
        <taxon>Chordata</taxon>
        <taxon>Craniata</taxon>
        <taxon>Vertebrata</taxon>
        <taxon>Euteleostomi</taxon>
        <taxon>Mammalia</taxon>
        <taxon>Eutheria</taxon>
        <taxon>Euarchontoglires</taxon>
        <taxon>Primates</taxon>
        <taxon>Haplorrhini</taxon>
        <taxon>Catarrhini</taxon>
        <taxon>Cercopithecidae</taxon>
        <taxon>Cercopithecinae</taxon>
        <taxon>Papio</taxon>
    </lineage>
</organism>
<evidence type="ECO:0000256" key="16">
    <source>
        <dbReference type="ARBA" id="ARBA00072551"/>
    </source>
</evidence>
<evidence type="ECO:0000256" key="13">
    <source>
        <dbReference type="ARBA" id="ARBA00047899"/>
    </source>
</evidence>
<sequence>MDPQRNGCSGWVNDLHKITVLVEGKVGIPTQSLRFPGPTYESNDQDITQSVFIRRLLRTIGLHAGQARRGGDARAAAETRSPPRITGIWRLFFVGWVFSPVIGSRQGVPVRSAAAAPSTLAGPGGAGLTRLASRGMGHQESPLARAPAGGAAYIKRLCKGLSWREHVESHGSLGAWASPACAAAAEGSAARRAPATSRAARSRRQPRPGADHPQAGAPGGKRAARKWRCAGQVTIQGPAPPRPRAGRRDEAGGARAAPLLLPPPPAAMETGKDGARRGTQSPERKRRSPVPRAPSTKLRPAAAAQAMDPVAAEAPGEAYLARRRPEGGGGSARPRYSLLAEIGRGSYGVVYEAVAGRSGARVAVKKIRCDAPENVELALAEFWALTSLKRRHQNVVQFEECVLQRNGLAQRMSHGNKSSQLYLRLVETSLKGERILGYAEEPCYLWFVMEFCEGGDLNQYVLSRRPDPATNKSFMLQLTSAIAFLHKNHIVHRDLKPDNILITERSGTPILKVADFGLSKVCAGLAPRGKEGNQDNKNVNVNKYWLSSACGSDFYMAPEVWEGHYTAKADIFALGIIIWAMIERITFIDSETKKELLGTYIKQGTEIVPVGEALLENPKMELHIPQKRRTSMSEGIKQLLKDMLAANPQDRPDAFELETRMDQVTCAA</sequence>
<reference evidence="21 22" key="1">
    <citation type="submission" date="2012-03" db="EMBL/GenBank/DDBJ databases">
        <title>Whole Genome Assembly of Papio anubis.</title>
        <authorList>
            <person name="Liu Y.L."/>
            <person name="Abraham K.A."/>
            <person name="Akbar H.A."/>
            <person name="Ali S.A."/>
            <person name="Anosike U.A."/>
            <person name="Aqrawi P.A."/>
            <person name="Arias F.A."/>
            <person name="Attaway T.A."/>
            <person name="Awwad R.A."/>
            <person name="Babu C.B."/>
            <person name="Bandaranaike D.B."/>
            <person name="Battles P.B."/>
            <person name="Bell A.B."/>
            <person name="Beltran B.B."/>
            <person name="Berhane-Mersha D.B."/>
            <person name="Bess C.B."/>
            <person name="Bickham C.B."/>
            <person name="Bolden T.B."/>
            <person name="Carter K.C."/>
            <person name="Chau D.C."/>
            <person name="Chavez A.C."/>
            <person name="Clerc-Blankenburg K.C."/>
            <person name="Coyle M.C."/>
            <person name="Dao M.D."/>
            <person name="Davila M.L.D."/>
            <person name="Davy-Carroll L.D."/>
            <person name="Denson S.D."/>
            <person name="Dinh H.D."/>
            <person name="Fernandez S.F."/>
            <person name="Fernando P.F."/>
            <person name="Forbes L.F."/>
            <person name="Francis C.F."/>
            <person name="Francisco L.F."/>
            <person name="Fu Q.F."/>
            <person name="Garcia-Iii R.G."/>
            <person name="Garrett T.G."/>
            <person name="Gross S.G."/>
            <person name="Gubbala S.G."/>
            <person name="Hirani K.H."/>
            <person name="Hogues M.H."/>
            <person name="Hollins B.H."/>
            <person name="Jackson L.J."/>
            <person name="Javaid M.J."/>
            <person name="Jhangiani S.J."/>
            <person name="Johnson A.J."/>
            <person name="Johnson B.J."/>
            <person name="Jones J.J."/>
            <person name="Joshi V.J."/>
            <person name="Kalu J.K."/>
            <person name="Khan N.K."/>
            <person name="Korchina V.K."/>
            <person name="Kovar C.K."/>
            <person name="Lago L.L."/>
            <person name="Lara F.L."/>
            <person name="Le T.-K.L."/>
            <person name="Lee S.L."/>
            <person name="Legall-Iii F.L."/>
            <person name="Lemon S.L."/>
            <person name="Liu J.L."/>
            <person name="Liu Y.-S.L."/>
            <person name="Liyanage D.L."/>
            <person name="Lopez J.L."/>
            <person name="Lorensuhewa L.L."/>
            <person name="Mata R.M."/>
            <person name="Mathew T.M."/>
            <person name="Mercado C.M."/>
            <person name="Mercado I.M."/>
            <person name="Morales K.M."/>
            <person name="Morgan M.M."/>
            <person name="Munidasa M.M."/>
            <person name="Ngo D.N."/>
            <person name="Nguyen L.N."/>
            <person name="Nguyen T.N."/>
            <person name="Nguyen N.N."/>
            <person name="Obregon M.O."/>
            <person name="Okwuonu G.O."/>
            <person name="Ongeri F.O."/>
            <person name="Onwere C.O."/>
            <person name="Osifeso I.O."/>
            <person name="Parra A.P."/>
            <person name="Patil S.P."/>
            <person name="Perez A.P."/>
            <person name="Perez Y.P."/>
            <person name="Pham C.P."/>
            <person name="Pu L.-L.P."/>
            <person name="Puazo M.P."/>
            <person name="Quiroz J.Q."/>
            <person name="Rouhana J.R."/>
            <person name="Ruiz M.R."/>
            <person name="Ruiz S.-J.R."/>
            <person name="Saada N.S."/>
            <person name="Santibanez J.S."/>
            <person name="Scheel M.S."/>
            <person name="Schneider B.S."/>
            <person name="Simmons D.S."/>
            <person name="Sisson I.S."/>
            <person name="Tang L.-Y.T."/>
            <person name="Thornton R.T."/>
            <person name="Tisius J.T."/>
            <person name="Toledanes G.T."/>
            <person name="Trejos Z.T."/>
            <person name="Usmani K.U."/>
            <person name="Varghese R.V."/>
            <person name="Vattathil S.V."/>
            <person name="Vee V.V."/>
            <person name="Walker D.W."/>
            <person name="Weissenberger G.W."/>
            <person name="White C.W."/>
            <person name="Williams A.W."/>
            <person name="Woodworth J.W."/>
            <person name="Wright R.W."/>
            <person name="Zhu Y.Z."/>
            <person name="Han Y.H."/>
            <person name="Newsham I.N."/>
            <person name="Nazareth L.N."/>
            <person name="Worley K.W."/>
            <person name="Muzny D.M."/>
            <person name="Rogers J.R."/>
            <person name="Gibbs R.G."/>
        </authorList>
    </citation>
    <scope>NUCLEOTIDE SEQUENCE [LARGE SCALE GENOMIC DNA]</scope>
</reference>
<evidence type="ECO:0000256" key="1">
    <source>
        <dbReference type="ARBA" id="ARBA00004496"/>
    </source>
</evidence>
<proteinExistence type="inferred from homology"/>
<keyword evidence="9" id="KW-0418">Kinase</keyword>
<keyword evidence="8 18" id="KW-0547">Nucleotide-binding</keyword>
<dbReference type="SUPFAM" id="SSF56112">
    <property type="entry name" value="Protein kinase-like (PK-like)"/>
    <property type="match status" value="1"/>
</dbReference>
<dbReference type="GO" id="GO:0005737">
    <property type="term" value="C:cytoplasm"/>
    <property type="evidence" value="ECO:0007669"/>
    <property type="project" value="UniProtKB-SubCell"/>
</dbReference>
<evidence type="ECO:0000256" key="4">
    <source>
        <dbReference type="ARBA" id="ARBA00022490"/>
    </source>
</evidence>
<keyword evidence="5" id="KW-0723">Serine/threonine-protein kinase</keyword>
<dbReference type="FunFam" id="1.10.510.10:FF:000655">
    <property type="entry name" value="serine/threonine-protein kinase 35"/>
    <property type="match status" value="1"/>
</dbReference>
<reference evidence="21" key="2">
    <citation type="submission" date="2025-08" db="UniProtKB">
        <authorList>
            <consortium name="Ensembl"/>
        </authorList>
    </citation>
    <scope>IDENTIFICATION</scope>
</reference>
<dbReference type="GO" id="GO:0004674">
    <property type="term" value="F:protein serine/threonine kinase activity"/>
    <property type="evidence" value="ECO:0007669"/>
    <property type="project" value="UniProtKB-KW"/>
</dbReference>
<dbReference type="GO" id="GO:0110031">
    <property type="term" value="P:negative regulation of G2/MI transition of meiotic cell cycle"/>
    <property type="evidence" value="ECO:0007669"/>
    <property type="project" value="TreeGrafter"/>
</dbReference>
<comment type="subunit">
    <text evidence="15">Interacts with PDLIM1/CLP-36.</text>
</comment>
<dbReference type="Pfam" id="PF00069">
    <property type="entry name" value="Pkinase"/>
    <property type="match status" value="1"/>
</dbReference>
<gene>
    <name evidence="21" type="primary">STK35</name>
</gene>
<dbReference type="AlphaFoldDB" id="A0A096NV67"/>
<evidence type="ECO:0000256" key="15">
    <source>
        <dbReference type="ARBA" id="ARBA00065365"/>
    </source>
</evidence>
<evidence type="ECO:0000256" key="5">
    <source>
        <dbReference type="ARBA" id="ARBA00022527"/>
    </source>
</evidence>
<evidence type="ECO:0000256" key="8">
    <source>
        <dbReference type="ARBA" id="ARBA00022741"/>
    </source>
</evidence>
<keyword evidence="22" id="KW-1185">Reference proteome</keyword>
<dbReference type="Gene3D" id="3.30.200.20">
    <property type="entry name" value="Phosphorylase Kinase, domain 1"/>
    <property type="match status" value="1"/>
</dbReference>
<comment type="similarity">
    <text evidence="12">Belongs to the protein kinase superfamily. Ser/Thr protein kinase family. GCN2 subfamily.</text>
</comment>
<evidence type="ECO:0000313" key="22">
    <source>
        <dbReference type="Proteomes" id="UP000028761"/>
    </source>
</evidence>
<dbReference type="CDD" id="cd13977">
    <property type="entry name" value="STKc_PDIK1L"/>
    <property type="match status" value="1"/>
</dbReference>
<comment type="subcellular location">
    <subcellularLocation>
        <location evidence="1">Cytoplasm</location>
    </subcellularLocation>
    <subcellularLocation>
        <location evidence="2">Nucleus</location>
        <location evidence="2">Nucleolus</location>
    </subcellularLocation>
</comment>
<evidence type="ECO:0000259" key="20">
    <source>
        <dbReference type="PROSITE" id="PS50011"/>
    </source>
</evidence>
<evidence type="ECO:0000256" key="12">
    <source>
        <dbReference type="ARBA" id="ARBA00037982"/>
    </source>
</evidence>
<dbReference type="Gene3D" id="1.10.510.10">
    <property type="entry name" value="Transferase(Phosphotransferase) domain 1"/>
    <property type="match status" value="1"/>
</dbReference>
<name>A0A096NV67_PAPAN</name>
<dbReference type="HOGENOM" id="CLU_026714_1_0_1"/>
<dbReference type="eggNOG" id="KOG0595">
    <property type="taxonomic scope" value="Eukaryota"/>
</dbReference>
<dbReference type="GeneTree" id="ENSGT00940000158197"/>
<dbReference type="GO" id="GO:0005730">
    <property type="term" value="C:nucleolus"/>
    <property type="evidence" value="ECO:0007669"/>
    <property type="project" value="UniProtKB-SubCell"/>
</dbReference>
<evidence type="ECO:0000256" key="6">
    <source>
        <dbReference type="ARBA" id="ARBA00022553"/>
    </source>
</evidence>
<evidence type="ECO:0000256" key="14">
    <source>
        <dbReference type="ARBA" id="ARBA00048679"/>
    </source>
</evidence>
<dbReference type="InterPro" id="IPR050339">
    <property type="entry name" value="CC_SR_Kinase"/>
</dbReference>
<dbReference type="OMA" id="HDMLAVN"/>
<evidence type="ECO:0000256" key="11">
    <source>
        <dbReference type="ARBA" id="ARBA00023242"/>
    </source>
</evidence>
<keyword evidence="6" id="KW-0597">Phosphoprotein</keyword>
<keyword evidence="11" id="KW-0539">Nucleus</keyword>
<dbReference type="FunFam" id="3.30.200.20:FF:000165">
    <property type="entry name" value="Serine/threonine-protein kinase PDIK1L"/>
    <property type="match status" value="1"/>
</dbReference>
<evidence type="ECO:0000256" key="19">
    <source>
        <dbReference type="SAM" id="MobiDB-lite"/>
    </source>
</evidence>
<evidence type="ECO:0000256" key="10">
    <source>
        <dbReference type="ARBA" id="ARBA00022840"/>
    </source>
</evidence>
<dbReference type="SMART" id="SM00220">
    <property type="entry name" value="S_TKc"/>
    <property type="match status" value="1"/>
</dbReference>